<dbReference type="RefSeq" id="XP_009229206.1">
    <property type="nucleotide sequence ID" value="XM_009230942.1"/>
</dbReference>
<dbReference type="eggNOG" id="ENOG502QW6Y">
    <property type="taxonomic scope" value="Eukaryota"/>
</dbReference>
<keyword evidence="9" id="KW-1185">Reference proteome</keyword>
<evidence type="ECO:0000313" key="9">
    <source>
        <dbReference type="Proteomes" id="UP000006039"/>
    </source>
</evidence>
<accession>J3PHQ9</accession>
<reference evidence="8" key="5">
    <citation type="submission" date="2018-04" db="UniProtKB">
        <authorList>
            <consortium name="EnsemblFungi"/>
        </authorList>
    </citation>
    <scope>IDENTIFICATION</scope>
    <source>
        <strain evidence="8">R3-111a-1</strain>
    </source>
</reference>
<dbReference type="HOGENOM" id="CLU_024648_4_2_1"/>
<proteinExistence type="inferred from homology"/>
<dbReference type="OrthoDB" id="3340390at2759"/>
<dbReference type="GO" id="GO:0071949">
    <property type="term" value="F:FAD binding"/>
    <property type="evidence" value="ECO:0007669"/>
    <property type="project" value="InterPro"/>
</dbReference>
<name>J3PHQ9_GAET3</name>
<feature type="region of interest" description="Disordered" evidence="5">
    <location>
        <begin position="135"/>
        <end position="160"/>
    </location>
</feature>
<reference evidence="7" key="3">
    <citation type="submission" date="2010-09" db="EMBL/GenBank/DDBJ databases">
        <title>Annotation of Gaeumannomyces graminis var. tritici R3-111a-1.</title>
        <authorList>
            <consortium name="The Broad Institute Genome Sequencing Platform"/>
            <person name="Ma L.-J."/>
            <person name="Dead R."/>
            <person name="Young S.K."/>
            <person name="Zeng Q."/>
            <person name="Gargeya S."/>
            <person name="Fitzgerald M."/>
            <person name="Haas B."/>
            <person name="Abouelleil A."/>
            <person name="Alvarado L."/>
            <person name="Arachchi H.M."/>
            <person name="Berlin A."/>
            <person name="Brown A."/>
            <person name="Chapman S.B."/>
            <person name="Chen Z."/>
            <person name="Dunbar C."/>
            <person name="Freedman E."/>
            <person name="Gearin G."/>
            <person name="Gellesch M."/>
            <person name="Goldberg J."/>
            <person name="Griggs A."/>
            <person name="Gujja S."/>
            <person name="Heiman D."/>
            <person name="Howarth C."/>
            <person name="Larson L."/>
            <person name="Lui A."/>
            <person name="MacDonald P.J.P."/>
            <person name="Mehta T."/>
            <person name="Montmayeur A."/>
            <person name="Murphy C."/>
            <person name="Neiman D."/>
            <person name="Pearson M."/>
            <person name="Priest M."/>
            <person name="Roberts A."/>
            <person name="Saif S."/>
            <person name="Shea T."/>
            <person name="Shenoy N."/>
            <person name="Sisk P."/>
            <person name="Stolte C."/>
            <person name="Sykes S."/>
            <person name="Yandava C."/>
            <person name="Wortman J."/>
            <person name="Nusbaum C."/>
            <person name="Birren B."/>
        </authorList>
    </citation>
    <scope>NUCLEOTIDE SEQUENCE</scope>
    <source>
        <strain evidence="7">R3-111a-1</strain>
    </source>
</reference>
<evidence type="ECO:0000256" key="2">
    <source>
        <dbReference type="ARBA" id="ARBA00022630"/>
    </source>
</evidence>
<keyword evidence="3" id="KW-0274">FAD</keyword>
<dbReference type="InterPro" id="IPR050816">
    <property type="entry name" value="Flavin-dep_Halogenase_NPB"/>
</dbReference>
<reference evidence="9" key="1">
    <citation type="submission" date="2010-07" db="EMBL/GenBank/DDBJ databases">
        <title>The genome sequence of Gaeumannomyces graminis var. tritici strain R3-111a-1.</title>
        <authorList>
            <consortium name="The Broad Institute Genome Sequencing Platform"/>
            <person name="Ma L.-J."/>
            <person name="Dead R."/>
            <person name="Young S."/>
            <person name="Zeng Q."/>
            <person name="Koehrsen M."/>
            <person name="Alvarado L."/>
            <person name="Berlin A."/>
            <person name="Chapman S.B."/>
            <person name="Chen Z."/>
            <person name="Freedman E."/>
            <person name="Gellesch M."/>
            <person name="Goldberg J."/>
            <person name="Griggs A."/>
            <person name="Gujja S."/>
            <person name="Heilman E.R."/>
            <person name="Heiman D."/>
            <person name="Hepburn T."/>
            <person name="Howarth C."/>
            <person name="Jen D."/>
            <person name="Larson L."/>
            <person name="Mehta T."/>
            <person name="Neiman D."/>
            <person name="Pearson M."/>
            <person name="Roberts A."/>
            <person name="Saif S."/>
            <person name="Shea T."/>
            <person name="Shenoy N."/>
            <person name="Sisk P."/>
            <person name="Stolte C."/>
            <person name="Sykes S."/>
            <person name="Walk T."/>
            <person name="White J."/>
            <person name="Yandava C."/>
            <person name="Haas B."/>
            <person name="Nusbaum C."/>
            <person name="Birren B."/>
        </authorList>
    </citation>
    <scope>NUCLEOTIDE SEQUENCE [LARGE SCALE GENOMIC DNA]</scope>
    <source>
        <strain evidence="9">R3-111a-1</strain>
    </source>
</reference>
<dbReference type="Gene3D" id="3.50.50.60">
    <property type="entry name" value="FAD/NAD(P)-binding domain"/>
    <property type="match status" value="1"/>
</dbReference>
<organism evidence="7">
    <name type="scientific">Gaeumannomyces tritici (strain R3-111a-1)</name>
    <name type="common">Wheat and barley take-all root rot fungus</name>
    <name type="synonym">Gaeumannomyces graminis var. tritici</name>
    <dbReference type="NCBI Taxonomy" id="644352"/>
    <lineage>
        <taxon>Eukaryota</taxon>
        <taxon>Fungi</taxon>
        <taxon>Dikarya</taxon>
        <taxon>Ascomycota</taxon>
        <taxon>Pezizomycotina</taxon>
        <taxon>Sordariomycetes</taxon>
        <taxon>Sordariomycetidae</taxon>
        <taxon>Magnaporthales</taxon>
        <taxon>Magnaporthaceae</taxon>
        <taxon>Gaeumannomyces</taxon>
    </lineage>
</organism>
<feature type="domain" description="FAD-binding" evidence="6">
    <location>
        <begin position="8"/>
        <end position="352"/>
    </location>
</feature>
<dbReference type="GeneID" id="20353498"/>
<dbReference type="EnsemblFungi" id="EJT69421">
    <property type="protein sequence ID" value="EJT69421"/>
    <property type="gene ID" value="GGTG_13040"/>
</dbReference>
<dbReference type="InterPro" id="IPR036188">
    <property type="entry name" value="FAD/NAD-bd_sf"/>
</dbReference>
<dbReference type="InterPro" id="IPR002938">
    <property type="entry name" value="FAD-bd"/>
</dbReference>
<evidence type="ECO:0000256" key="5">
    <source>
        <dbReference type="SAM" id="MobiDB-lite"/>
    </source>
</evidence>
<sequence>MASVPQSCTVLVVGGGPGGSYASAALAREGIDVVLLESEKFPRYHIGESMLPSMRHFLKFIDGYEKFNAHGFNIKKGGAFRLNWARPESYTDFVAAGGPEGYAWNVVRSEADEIMFKHAASCGVKTFDATKVTSVEFSPPSSPEEELGRPVSATWSRKDGSSGAISFRYLVDASGRAGLLSTKYMKNRHYNQGLKNVASWAYWKGGGTHAVGTHKEGAPYFEALKDASGWVWFIPLHNGTHSVGVVQNQDIATEKKRAMAEPSARGLYEQSLDLVPGIRALLSKAEMVSDVKSASDWSYSASRYALPGARIVGDAGSFIDPFFSSGVHLALAGGLAAATTIAAVLRGDCDEATAASWAPPTPTLRVAA</sequence>
<evidence type="ECO:0000313" key="7">
    <source>
        <dbReference type="EMBL" id="EJT69421.1"/>
    </source>
</evidence>
<dbReference type="SUPFAM" id="SSF51905">
    <property type="entry name" value="FAD/NAD(P)-binding domain"/>
    <property type="match status" value="1"/>
</dbReference>
<reference evidence="8" key="4">
    <citation type="journal article" date="2015" name="G3 (Bethesda)">
        <title>Genome sequences of three phytopathogenic species of the Magnaporthaceae family of fungi.</title>
        <authorList>
            <person name="Okagaki L.H."/>
            <person name="Nunes C.C."/>
            <person name="Sailsbery J."/>
            <person name="Clay B."/>
            <person name="Brown D."/>
            <person name="John T."/>
            <person name="Oh Y."/>
            <person name="Young N."/>
            <person name="Fitzgerald M."/>
            <person name="Haas B.J."/>
            <person name="Zeng Q."/>
            <person name="Young S."/>
            <person name="Adiconis X."/>
            <person name="Fan L."/>
            <person name="Levin J.Z."/>
            <person name="Mitchell T.K."/>
            <person name="Okubara P.A."/>
            <person name="Farman M.L."/>
            <person name="Kohn L.M."/>
            <person name="Birren B."/>
            <person name="Ma L.-J."/>
            <person name="Dean R.A."/>
        </authorList>
    </citation>
    <scope>NUCLEOTIDE SEQUENCE</scope>
    <source>
        <strain evidence="8">R3-111a-1</strain>
    </source>
</reference>
<dbReference type="EMBL" id="GL385404">
    <property type="protein sequence ID" value="EJT69421.1"/>
    <property type="molecule type" value="Genomic_DNA"/>
</dbReference>
<comment type="similarity">
    <text evidence="1">Belongs to the flavin-dependent halogenase family.</text>
</comment>
<evidence type="ECO:0000256" key="1">
    <source>
        <dbReference type="ARBA" id="ARBA00005706"/>
    </source>
</evidence>
<dbReference type="Pfam" id="PF01494">
    <property type="entry name" value="FAD_binding_3"/>
    <property type="match status" value="1"/>
</dbReference>
<evidence type="ECO:0000313" key="8">
    <source>
        <dbReference type="EnsemblFungi" id="EJT69421"/>
    </source>
</evidence>
<reference evidence="7" key="2">
    <citation type="submission" date="2010-07" db="EMBL/GenBank/DDBJ databases">
        <authorList>
            <consortium name="The Broad Institute Genome Sequencing Platform"/>
            <consortium name="Broad Institute Genome Sequencing Center for Infectious Disease"/>
            <person name="Ma L.-J."/>
            <person name="Dead R."/>
            <person name="Young S."/>
            <person name="Zeng Q."/>
            <person name="Koehrsen M."/>
            <person name="Alvarado L."/>
            <person name="Berlin A."/>
            <person name="Chapman S.B."/>
            <person name="Chen Z."/>
            <person name="Freedman E."/>
            <person name="Gellesch M."/>
            <person name="Goldberg J."/>
            <person name="Griggs A."/>
            <person name="Gujja S."/>
            <person name="Heilman E.R."/>
            <person name="Heiman D."/>
            <person name="Hepburn T."/>
            <person name="Howarth C."/>
            <person name="Jen D."/>
            <person name="Larson L."/>
            <person name="Mehta T."/>
            <person name="Neiman D."/>
            <person name="Pearson M."/>
            <person name="Roberts A."/>
            <person name="Saif S."/>
            <person name="Shea T."/>
            <person name="Shenoy N."/>
            <person name="Sisk P."/>
            <person name="Stolte C."/>
            <person name="Sykes S."/>
            <person name="Walk T."/>
            <person name="White J."/>
            <person name="Yandava C."/>
            <person name="Haas B."/>
            <person name="Nusbaum C."/>
            <person name="Birren B."/>
        </authorList>
    </citation>
    <scope>NUCLEOTIDE SEQUENCE</scope>
    <source>
        <strain evidence="7">R3-111a-1</strain>
    </source>
</reference>
<keyword evidence="2" id="KW-0285">Flavoprotein</keyword>
<evidence type="ECO:0000256" key="3">
    <source>
        <dbReference type="ARBA" id="ARBA00022827"/>
    </source>
</evidence>
<dbReference type="AlphaFoldDB" id="J3PHQ9"/>
<dbReference type="VEuPathDB" id="FungiDB:GGTG_13040"/>
<gene>
    <name evidence="8" type="primary">20353498</name>
    <name evidence="7" type="ORF">GGTG_13040</name>
</gene>
<evidence type="ECO:0000259" key="6">
    <source>
        <dbReference type="Pfam" id="PF01494"/>
    </source>
</evidence>
<dbReference type="Proteomes" id="UP000006039">
    <property type="component" value="Unassembled WGS sequence"/>
</dbReference>
<keyword evidence="4" id="KW-0560">Oxidoreductase</keyword>
<dbReference type="PRINTS" id="PR00420">
    <property type="entry name" value="RNGMNOXGNASE"/>
</dbReference>
<evidence type="ECO:0000256" key="4">
    <source>
        <dbReference type="ARBA" id="ARBA00023002"/>
    </source>
</evidence>
<dbReference type="PANTHER" id="PTHR43747">
    <property type="entry name" value="FAD-BINDING PROTEIN"/>
    <property type="match status" value="1"/>
</dbReference>
<dbReference type="PANTHER" id="PTHR43747:SF5">
    <property type="entry name" value="FAD-BINDING DOMAIN-CONTAINING PROTEIN"/>
    <property type="match status" value="1"/>
</dbReference>
<protein>
    <recommendedName>
        <fullName evidence="6">FAD-binding domain-containing protein</fullName>
    </recommendedName>
</protein>
<dbReference type="GO" id="GO:0016491">
    <property type="term" value="F:oxidoreductase activity"/>
    <property type="evidence" value="ECO:0007669"/>
    <property type="project" value="UniProtKB-KW"/>
</dbReference>